<proteinExistence type="predicted"/>
<name>A0AAE0ESI6_9CHLO</name>
<reference evidence="1 2" key="1">
    <citation type="journal article" date="2015" name="Genome Biol. Evol.">
        <title>Comparative Genomics of a Bacterivorous Green Alga Reveals Evolutionary Causalities and Consequences of Phago-Mixotrophic Mode of Nutrition.</title>
        <authorList>
            <person name="Burns J.A."/>
            <person name="Paasch A."/>
            <person name="Narechania A."/>
            <person name="Kim E."/>
        </authorList>
    </citation>
    <scope>NUCLEOTIDE SEQUENCE [LARGE SCALE GENOMIC DNA]</scope>
    <source>
        <strain evidence="1 2">PLY_AMNH</strain>
    </source>
</reference>
<gene>
    <name evidence="1" type="ORF">CYMTET_51552</name>
</gene>
<comment type="caution">
    <text evidence="1">The sequence shown here is derived from an EMBL/GenBank/DDBJ whole genome shotgun (WGS) entry which is preliminary data.</text>
</comment>
<evidence type="ECO:0000313" key="2">
    <source>
        <dbReference type="Proteomes" id="UP001190700"/>
    </source>
</evidence>
<sequence length="115" mass="13267">MEMLPDDYMISKNKQTALHIASGDKWQWVGDSWVMLDPENSKREKTVMLKEAVGSMDRNWIRFLEDEKKKAKSRAILKRMAGTLNITGLSNSEDVIYRIRQYGREGGLLDNSNTD</sequence>
<dbReference type="Proteomes" id="UP001190700">
    <property type="component" value="Unassembled WGS sequence"/>
</dbReference>
<protein>
    <submittedName>
        <fullName evidence="1">Uncharacterized protein</fullName>
    </submittedName>
</protein>
<evidence type="ECO:0000313" key="1">
    <source>
        <dbReference type="EMBL" id="KAK3238432.1"/>
    </source>
</evidence>
<accession>A0AAE0ESI6</accession>
<keyword evidence="2" id="KW-1185">Reference proteome</keyword>
<organism evidence="1 2">
    <name type="scientific">Cymbomonas tetramitiformis</name>
    <dbReference type="NCBI Taxonomy" id="36881"/>
    <lineage>
        <taxon>Eukaryota</taxon>
        <taxon>Viridiplantae</taxon>
        <taxon>Chlorophyta</taxon>
        <taxon>Pyramimonadophyceae</taxon>
        <taxon>Pyramimonadales</taxon>
        <taxon>Pyramimonadaceae</taxon>
        <taxon>Cymbomonas</taxon>
    </lineage>
</organism>
<dbReference type="EMBL" id="LGRX02034214">
    <property type="protein sequence ID" value="KAK3238432.1"/>
    <property type="molecule type" value="Genomic_DNA"/>
</dbReference>
<dbReference type="AlphaFoldDB" id="A0AAE0ESI6"/>